<gene>
    <name evidence="10" type="primary">bcd</name>
    <name evidence="10" type="ORF">MGLY_12200</name>
</gene>
<keyword evidence="5 6" id="KW-0560">Oxidoreductase</keyword>
<dbReference type="InterPro" id="IPR006091">
    <property type="entry name" value="Acyl-CoA_Oxase/DH_mid-dom"/>
</dbReference>
<dbReference type="GO" id="GO:0016937">
    <property type="term" value="F:short-chain fatty acyl-CoA dehydrogenase activity"/>
    <property type="evidence" value="ECO:0007669"/>
    <property type="project" value="UniProtKB-EC"/>
</dbReference>
<dbReference type="Proteomes" id="UP000425916">
    <property type="component" value="Chromosome"/>
</dbReference>
<comment type="similarity">
    <text evidence="2 6">Belongs to the acyl-CoA dehydrogenase family.</text>
</comment>
<evidence type="ECO:0000256" key="5">
    <source>
        <dbReference type="ARBA" id="ARBA00023002"/>
    </source>
</evidence>
<dbReference type="InterPro" id="IPR013786">
    <property type="entry name" value="AcylCoA_DH/ox_N"/>
</dbReference>
<dbReference type="Pfam" id="PF02771">
    <property type="entry name" value="Acyl-CoA_dh_N"/>
    <property type="match status" value="1"/>
</dbReference>
<keyword evidence="4 6" id="KW-0274">FAD</keyword>
<dbReference type="InterPro" id="IPR009075">
    <property type="entry name" value="AcylCo_DH/oxidase_C"/>
</dbReference>
<dbReference type="InterPro" id="IPR046373">
    <property type="entry name" value="Acyl-CoA_Oxase/DH_mid-dom_sf"/>
</dbReference>
<proteinExistence type="inferred from homology"/>
<organism evidence="10 11">
    <name type="scientific">Neomoorella glycerini</name>
    <dbReference type="NCBI Taxonomy" id="55779"/>
    <lineage>
        <taxon>Bacteria</taxon>
        <taxon>Bacillati</taxon>
        <taxon>Bacillota</taxon>
        <taxon>Clostridia</taxon>
        <taxon>Neomoorellales</taxon>
        <taxon>Neomoorellaceae</taxon>
        <taxon>Neomoorella</taxon>
    </lineage>
</organism>
<reference evidence="10 11" key="1">
    <citation type="submission" date="2019-11" db="EMBL/GenBank/DDBJ databases">
        <title>Genome sequence of Moorella glycerini DSM11254.</title>
        <authorList>
            <person name="Poehlein A."/>
            <person name="Boeer T."/>
            <person name="Daniel R."/>
        </authorList>
    </citation>
    <scope>NUCLEOTIDE SEQUENCE [LARGE SCALE GENOMIC DNA]</scope>
    <source>
        <strain evidence="10 11">DSM 11254</strain>
    </source>
</reference>
<dbReference type="PROSITE" id="PS00073">
    <property type="entry name" value="ACYL_COA_DH_2"/>
    <property type="match status" value="1"/>
</dbReference>
<dbReference type="Pfam" id="PF00441">
    <property type="entry name" value="Acyl-CoA_dh_1"/>
    <property type="match status" value="1"/>
</dbReference>
<dbReference type="InterPro" id="IPR006089">
    <property type="entry name" value="Acyl-CoA_DH_CS"/>
</dbReference>
<dbReference type="AlphaFoldDB" id="A0A6I5ZQM0"/>
<dbReference type="InterPro" id="IPR037069">
    <property type="entry name" value="AcylCoA_DH/ox_N_sf"/>
</dbReference>
<feature type="domain" description="Acyl-CoA oxidase/dehydrogenase middle" evidence="8">
    <location>
        <begin position="122"/>
        <end position="217"/>
    </location>
</feature>
<evidence type="ECO:0000259" key="7">
    <source>
        <dbReference type="Pfam" id="PF00441"/>
    </source>
</evidence>
<evidence type="ECO:0000313" key="11">
    <source>
        <dbReference type="Proteomes" id="UP000425916"/>
    </source>
</evidence>
<dbReference type="OrthoDB" id="9802447at2"/>
<evidence type="ECO:0000256" key="3">
    <source>
        <dbReference type="ARBA" id="ARBA00022630"/>
    </source>
</evidence>
<dbReference type="GO" id="GO:0050660">
    <property type="term" value="F:flavin adenine dinucleotide binding"/>
    <property type="evidence" value="ECO:0007669"/>
    <property type="project" value="InterPro"/>
</dbReference>
<dbReference type="PROSITE" id="PS00072">
    <property type="entry name" value="ACYL_COA_DH_1"/>
    <property type="match status" value="1"/>
</dbReference>
<dbReference type="CDD" id="cd01158">
    <property type="entry name" value="SCAD_SBCAD"/>
    <property type="match status" value="1"/>
</dbReference>
<accession>A0A6I5ZQM0</accession>
<name>A0A6I5ZQM0_9FIRM</name>
<dbReference type="Gene3D" id="1.20.140.10">
    <property type="entry name" value="Butyryl-CoA Dehydrogenase, subunit A, domain 3"/>
    <property type="match status" value="1"/>
</dbReference>
<sequence length="379" mass="41519">MEFNLNKTQEMIRQMVREFARKEVAPGAAERDASGTFPWEIVHQMADYNLLGIPFPEEYGGAGADTLSYIIAIEELARVCAATAVIVSAHTSLGAHPIYQFGTEEQKQRFLVPLAQGKKLGAFALTEPNAGTDAGSLRATAIQEGDHYILNGNKVFITNGGVADVYIVFARTGPGKGSHGLTAFIVEKGTPGFSFGKKEDKLGIRASSTTELIFRDCPVPVENRLGEEGDGFKIAMQTLDGGRIGIAAQALGIAQACLDASIRYAREREQFGRPIGSFQAIQWMLADMATQIEAARLLTYRAAWLKDRKRPFSREAAMAKLFASETAMQQAIKAVQIHGGYGYMKDYPVERFFRDAKITEIYEGTSEVQRLVISASMLR</sequence>
<dbReference type="EC" id="1.3.8.1" evidence="10"/>
<evidence type="ECO:0000256" key="4">
    <source>
        <dbReference type="ARBA" id="ARBA00022827"/>
    </source>
</evidence>
<dbReference type="SUPFAM" id="SSF47203">
    <property type="entry name" value="Acyl-CoA dehydrogenase C-terminal domain-like"/>
    <property type="match status" value="1"/>
</dbReference>
<dbReference type="InterPro" id="IPR009100">
    <property type="entry name" value="AcylCoA_DH/oxidase_NM_dom_sf"/>
</dbReference>
<keyword evidence="3 6" id="KW-0285">Flavoprotein</keyword>
<feature type="domain" description="Acyl-CoA dehydrogenase/oxidase C-terminal" evidence="7">
    <location>
        <begin position="229"/>
        <end position="377"/>
    </location>
</feature>
<keyword evidence="11" id="KW-1185">Reference proteome</keyword>
<dbReference type="FunFam" id="1.10.540.10:FF:000002">
    <property type="entry name" value="Acyl-CoA dehydrogenase FadE19"/>
    <property type="match status" value="1"/>
</dbReference>
<evidence type="ECO:0000259" key="9">
    <source>
        <dbReference type="Pfam" id="PF02771"/>
    </source>
</evidence>
<dbReference type="FunFam" id="2.40.110.10:FF:000001">
    <property type="entry name" value="Acyl-CoA dehydrogenase, mitochondrial"/>
    <property type="match status" value="1"/>
</dbReference>
<evidence type="ECO:0000259" key="8">
    <source>
        <dbReference type="Pfam" id="PF02770"/>
    </source>
</evidence>
<feature type="domain" description="Acyl-CoA dehydrogenase/oxidase N-terminal" evidence="9">
    <location>
        <begin position="7"/>
        <end position="118"/>
    </location>
</feature>
<dbReference type="SUPFAM" id="SSF56645">
    <property type="entry name" value="Acyl-CoA dehydrogenase NM domain-like"/>
    <property type="match status" value="1"/>
</dbReference>
<dbReference type="EMBL" id="CP046244">
    <property type="protein sequence ID" value="QGP91877.1"/>
    <property type="molecule type" value="Genomic_DNA"/>
</dbReference>
<dbReference type="Gene3D" id="2.40.110.10">
    <property type="entry name" value="Butyryl-CoA Dehydrogenase, subunit A, domain 2"/>
    <property type="match status" value="1"/>
</dbReference>
<dbReference type="Gene3D" id="1.10.540.10">
    <property type="entry name" value="Acyl-CoA dehydrogenase/oxidase, N-terminal domain"/>
    <property type="match status" value="1"/>
</dbReference>
<dbReference type="PANTHER" id="PTHR43884:SF12">
    <property type="entry name" value="ISOVALERYL-COA DEHYDROGENASE, MITOCHONDRIAL-RELATED"/>
    <property type="match status" value="1"/>
</dbReference>
<evidence type="ECO:0000313" key="10">
    <source>
        <dbReference type="EMBL" id="QGP91877.1"/>
    </source>
</evidence>
<dbReference type="InterPro" id="IPR036250">
    <property type="entry name" value="AcylCo_DH-like_C"/>
</dbReference>
<evidence type="ECO:0000256" key="6">
    <source>
        <dbReference type="RuleBase" id="RU362125"/>
    </source>
</evidence>
<dbReference type="RefSeq" id="WP_156272526.1">
    <property type="nucleotide sequence ID" value="NZ_CP046244.1"/>
</dbReference>
<dbReference type="Pfam" id="PF02770">
    <property type="entry name" value="Acyl-CoA_dh_M"/>
    <property type="match status" value="1"/>
</dbReference>
<protein>
    <submittedName>
        <fullName evidence="10">Acyl-CoA dehydrogenase, short-chain specific</fullName>
        <ecNumber evidence="10">1.3.8.1</ecNumber>
    </submittedName>
</protein>
<dbReference type="PIRSF" id="PIRSF016578">
    <property type="entry name" value="HsaA"/>
    <property type="match status" value="1"/>
</dbReference>
<dbReference type="PANTHER" id="PTHR43884">
    <property type="entry name" value="ACYL-COA DEHYDROGENASE"/>
    <property type="match status" value="1"/>
</dbReference>
<evidence type="ECO:0000256" key="2">
    <source>
        <dbReference type="ARBA" id="ARBA00009347"/>
    </source>
</evidence>
<dbReference type="FunFam" id="1.20.140.10:FF:000004">
    <property type="entry name" value="Acyl-CoA dehydrogenase FadE25"/>
    <property type="match status" value="1"/>
</dbReference>
<evidence type="ECO:0000256" key="1">
    <source>
        <dbReference type="ARBA" id="ARBA00001974"/>
    </source>
</evidence>
<comment type="cofactor">
    <cofactor evidence="1 6">
        <name>FAD</name>
        <dbReference type="ChEBI" id="CHEBI:57692"/>
    </cofactor>
</comment>